<dbReference type="EMBL" id="CAJPDT010000152">
    <property type="protein sequence ID" value="CAF9941604.1"/>
    <property type="molecule type" value="Genomic_DNA"/>
</dbReference>
<evidence type="ECO:0000256" key="1">
    <source>
        <dbReference type="ARBA" id="ARBA00001917"/>
    </source>
</evidence>
<feature type="binding site" evidence="7">
    <location>
        <position position="301"/>
    </location>
    <ligand>
        <name>glyoxylate</name>
        <dbReference type="ChEBI" id="CHEBI:36655"/>
    </ligand>
</feature>
<dbReference type="AlphaFoldDB" id="A0A8H3J6L3"/>
<dbReference type="OrthoDB" id="1925334at2759"/>
<dbReference type="InterPro" id="IPR000262">
    <property type="entry name" value="FMN-dep_DH"/>
</dbReference>
<dbReference type="FunFam" id="3.20.20.70:FF:000056">
    <property type="entry name" value="hydroxyacid oxidase 2"/>
    <property type="match status" value="1"/>
</dbReference>
<dbReference type="GO" id="GO:0010181">
    <property type="term" value="F:FMN binding"/>
    <property type="evidence" value="ECO:0007669"/>
    <property type="project" value="InterPro"/>
</dbReference>
<evidence type="ECO:0000256" key="6">
    <source>
        <dbReference type="PIRSR" id="PIRSR000138-1"/>
    </source>
</evidence>
<feature type="binding site" evidence="7">
    <location>
        <position position="118"/>
    </location>
    <ligand>
        <name>FMN</name>
        <dbReference type="ChEBI" id="CHEBI:58210"/>
    </ligand>
</feature>
<feature type="binding site" evidence="7">
    <location>
        <position position="140"/>
    </location>
    <ligand>
        <name>FMN</name>
        <dbReference type="ChEBI" id="CHEBI:58210"/>
    </ligand>
</feature>
<evidence type="ECO:0000313" key="10">
    <source>
        <dbReference type="EMBL" id="CAF9941604.1"/>
    </source>
</evidence>
<dbReference type="InterPro" id="IPR008259">
    <property type="entry name" value="FMN_hydac_DH_AS"/>
</dbReference>
<organism evidence="10 11">
    <name type="scientific">Imshaugia aleurites</name>
    <dbReference type="NCBI Taxonomy" id="172621"/>
    <lineage>
        <taxon>Eukaryota</taxon>
        <taxon>Fungi</taxon>
        <taxon>Dikarya</taxon>
        <taxon>Ascomycota</taxon>
        <taxon>Pezizomycotina</taxon>
        <taxon>Lecanoromycetes</taxon>
        <taxon>OSLEUM clade</taxon>
        <taxon>Lecanoromycetidae</taxon>
        <taxon>Lecanorales</taxon>
        <taxon>Lecanorineae</taxon>
        <taxon>Parmeliaceae</taxon>
        <taxon>Imshaugia</taxon>
    </lineage>
</organism>
<dbReference type="SUPFAM" id="SSF51395">
    <property type="entry name" value="FMN-linked oxidoreductases"/>
    <property type="match status" value="1"/>
</dbReference>
<dbReference type="Gene3D" id="3.20.20.70">
    <property type="entry name" value="Aldolase class I"/>
    <property type="match status" value="1"/>
</dbReference>
<evidence type="ECO:0000256" key="7">
    <source>
        <dbReference type="PIRSR" id="PIRSR000138-2"/>
    </source>
</evidence>
<feature type="binding site" evidence="7">
    <location>
        <position position="168"/>
    </location>
    <ligand>
        <name>FMN</name>
        <dbReference type="ChEBI" id="CHEBI:58210"/>
    </ligand>
</feature>
<dbReference type="GO" id="GO:0005737">
    <property type="term" value="C:cytoplasm"/>
    <property type="evidence" value="ECO:0007669"/>
    <property type="project" value="UniProtKB-ARBA"/>
</dbReference>
<evidence type="ECO:0000313" key="11">
    <source>
        <dbReference type="Proteomes" id="UP000664534"/>
    </source>
</evidence>
<feature type="binding site" evidence="7">
    <location>
        <position position="36"/>
    </location>
    <ligand>
        <name>glyoxylate</name>
        <dbReference type="ChEBI" id="CHEBI:36655"/>
    </ligand>
</feature>
<feature type="binding site" evidence="7">
    <location>
        <position position="177"/>
    </location>
    <ligand>
        <name>glyoxylate</name>
        <dbReference type="ChEBI" id="CHEBI:36655"/>
    </ligand>
</feature>
<dbReference type="Pfam" id="PF01070">
    <property type="entry name" value="FMN_dh"/>
    <property type="match status" value="1"/>
</dbReference>
<feature type="binding site" evidence="7">
    <location>
        <position position="274"/>
    </location>
    <ligand>
        <name>FMN</name>
        <dbReference type="ChEBI" id="CHEBI:58210"/>
    </ligand>
</feature>
<dbReference type="GO" id="GO:0016491">
    <property type="term" value="F:oxidoreductase activity"/>
    <property type="evidence" value="ECO:0007669"/>
    <property type="project" value="UniProtKB-KW"/>
</dbReference>
<keyword evidence="11" id="KW-1185">Reference proteome</keyword>
<proteinExistence type="inferred from homology"/>
<feature type="domain" description="FMN hydroxy acid dehydrogenase" evidence="9">
    <location>
        <begin position="10"/>
        <end position="403"/>
    </location>
</feature>
<feature type="binding site" evidence="7">
    <location>
        <begin position="352"/>
        <end position="353"/>
    </location>
    <ligand>
        <name>FMN</name>
        <dbReference type="ChEBI" id="CHEBI:58210"/>
    </ligand>
</feature>
<keyword evidence="7" id="KW-0285">Flavoprotein</keyword>
<dbReference type="PIRSF" id="PIRSF000138">
    <property type="entry name" value="Al-hdrx_acd_dh"/>
    <property type="match status" value="1"/>
</dbReference>
<evidence type="ECO:0000259" key="9">
    <source>
        <dbReference type="PROSITE" id="PS51349"/>
    </source>
</evidence>
<comment type="cofactor">
    <cofactor evidence="1">
        <name>FMN</name>
        <dbReference type="ChEBI" id="CHEBI:58210"/>
    </cofactor>
</comment>
<feature type="binding site" evidence="7">
    <location>
        <position position="298"/>
    </location>
    <ligand>
        <name>glyoxylate</name>
        <dbReference type="ChEBI" id="CHEBI:36655"/>
    </ligand>
</feature>
<dbReference type="PANTHER" id="PTHR10578:SF149">
    <property type="entry name" value="2-HYDROXYACID OXIDASE 2"/>
    <property type="match status" value="1"/>
</dbReference>
<dbReference type="PROSITE" id="PS00557">
    <property type="entry name" value="FMN_HYDROXY_ACID_DH_1"/>
    <property type="match status" value="1"/>
</dbReference>
<evidence type="ECO:0000256" key="5">
    <source>
        <dbReference type="ARBA" id="ARBA00083297"/>
    </source>
</evidence>
<dbReference type="InterPro" id="IPR013785">
    <property type="entry name" value="Aldolase_TIM"/>
</dbReference>
<dbReference type="CDD" id="cd02809">
    <property type="entry name" value="alpha_hydroxyacid_oxid_FMN"/>
    <property type="match status" value="1"/>
</dbReference>
<feature type="binding site" evidence="7">
    <location>
        <position position="296"/>
    </location>
    <ligand>
        <name>FMN</name>
        <dbReference type="ChEBI" id="CHEBI:58210"/>
    </ligand>
</feature>
<name>A0A8H3J6L3_9LECA</name>
<feature type="region of interest" description="Disordered" evidence="8">
    <location>
        <begin position="202"/>
        <end position="235"/>
    </location>
</feature>
<comment type="similarity">
    <text evidence="3">Belongs to the FMN-dependent alpha-hydroxy acid dehydrogenase family.</text>
</comment>
<dbReference type="InterPro" id="IPR037396">
    <property type="entry name" value="FMN_HAD"/>
</dbReference>
<comment type="caution">
    <text evidence="10">The sequence shown here is derived from an EMBL/GenBank/DDBJ whole genome shotgun (WGS) entry which is preliminary data.</text>
</comment>
<feature type="binding site" evidence="7">
    <location>
        <begin position="89"/>
        <end position="91"/>
    </location>
    <ligand>
        <name>FMN</name>
        <dbReference type="ChEBI" id="CHEBI:58210"/>
    </ligand>
</feature>
<evidence type="ECO:0000256" key="8">
    <source>
        <dbReference type="SAM" id="MobiDB-lite"/>
    </source>
</evidence>
<evidence type="ECO:0000256" key="4">
    <source>
        <dbReference type="ARBA" id="ARBA00073420"/>
    </source>
</evidence>
<reference evidence="10" key="1">
    <citation type="submission" date="2021-03" db="EMBL/GenBank/DDBJ databases">
        <authorList>
            <person name="Tagirdzhanova G."/>
        </authorList>
    </citation>
    <scope>NUCLEOTIDE SEQUENCE</scope>
</reference>
<accession>A0A8H3J6L3</accession>
<dbReference type="InterPro" id="IPR012133">
    <property type="entry name" value="Alpha-hydoxy_acid_DH_FMN"/>
</dbReference>
<evidence type="ECO:0000256" key="3">
    <source>
        <dbReference type="ARBA" id="ARBA00024042"/>
    </source>
</evidence>
<keyword evidence="2" id="KW-0560">Oxidoreductase</keyword>
<dbReference type="Proteomes" id="UP000664534">
    <property type="component" value="Unassembled WGS sequence"/>
</dbReference>
<feature type="active site" description="Proton acceptor" evidence="6">
    <location>
        <position position="298"/>
    </location>
</feature>
<protein>
    <recommendedName>
        <fullName evidence="4">Oxidase FUB9</fullName>
    </recommendedName>
    <alternativeName>
        <fullName evidence="5">Fusaric acid biosynthesis protein 9</fullName>
    </alternativeName>
</protein>
<sequence length="410" mass="44985">MAFQEKGEKPDDLNCLTIAELEKHAALCMDKQTRDYYNEGADSGSTLLENSTAYSKYRIRPRVLRDVSLIDTSVSVWGARNSVPIGVAPSAMHCLAHPDGEVATVKACKEAGVAMGLSSFSTSTLEEVASGMEGHPLVLQLYLFEERERSRKLIQRAKKSGYKAVFLTVDTPMLGRRNNEIRNQFKLPKPYKIANFVEDSSASETVMGGSTPKSEQEKEKKSTSTNGYNDGKGRHVPTGPVTFHTHAPNPTLNWERDISWLKEQCSPEMEVWVKGIATAEDAHLAVQHGVDGIIVSNHGGRQLNGATATLDALPEIVEAARGRIPVHVDGGIRQGTQVFKALALGADFVWVGRPVLWGLAYKGQEGVELCLRLLSDEFRLCMALAGTVKVEDITKEYLVKIDKSGFISRL</sequence>
<dbReference type="PROSITE" id="PS51349">
    <property type="entry name" value="FMN_HYDROXY_ACID_DH_2"/>
    <property type="match status" value="1"/>
</dbReference>
<gene>
    <name evidence="10" type="ORF">IMSHALPRED_002806</name>
</gene>
<feature type="binding site" evidence="7">
    <location>
        <begin position="329"/>
        <end position="333"/>
    </location>
    <ligand>
        <name>FMN</name>
        <dbReference type="ChEBI" id="CHEBI:58210"/>
    </ligand>
</feature>
<keyword evidence="7" id="KW-0288">FMN</keyword>
<dbReference type="PANTHER" id="PTHR10578">
    <property type="entry name" value="S -2-HYDROXY-ACID OXIDASE-RELATED"/>
    <property type="match status" value="1"/>
</dbReference>
<feature type="binding site" evidence="7">
    <location>
        <position position="142"/>
    </location>
    <ligand>
        <name>glyoxylate</name>
        <dbReference type="ChEBI" id="CHEBI:36655"/>
    </ligand>
</feature>
<evidence type="ECO:0000256" key="2">
    <source>
        <dbReference type="ARBA" id="ARBA00023002"/>
    </source>
</evidence>